<organism evidence="3 4">
    <name type="scientific">Methylacidimicrobium cyclopophantes</name>
    <dbReference type="NCBI Taxonomy" id="1041766"/>
    <lineage>
        <taxon>Bacteria</taxon>
        <taxon>Pseudomonadati</taxon>
        <taxon>Verrucomicrobiota</taxon>
        <taxon>Methylacidimicrobium</taxon>
    </lineage>
</organism>
<evidence type="ECO:0000313" key="4">
    <source>
        <dbReference type="Proteomes" id="UP000381693"/>
    </source>
</evidence>
<dbReference type="AlphaFoldDB" id="A0A5E6M6N2"/>
<dbReference type="GO" id="GO:0032259">
    <property type="term" value="P:methylation"/>
    <property type="evidence" value="ECO:0007669"/>
    <property type="project" value="UniProtKB-KW"/>
</dbReference>
<dbReference type="EMBL" id="CABFUZ020000079">
    <property type="protein sequence ID" value="VVM04991.1"/>
    <property type="molecule type" value="Genomic_DNA"/>
</dbReference>
<dbReference type="PANTHER" id="PTHR43648:SF1">
    <property type="entry name" value="ELECTRON TRANSFER FLAVOPROTEIN BETA SUBUNIT LYSINE METHYLTRANSFERASE"/>
    <property type="match status" value="1"/>
</dbReference>
<evidence type="ECO:0000256" key="2">
    <source>
        <dbReference type="ARBA" id="ARBA00022679"/>
    </source>
</evidence>
<dbReference type="PANTHER" id="PTHR43648">
    <property type="entry name" value="ELECTRON TRANSFER FLAVOPROTEIN BETA SUBUNIT LYSINE METHYLTRANSFERASE"/>
    <property type="match status" value="1"/>
</dbReference>
<name>A0A5E6M6N2_9BACT</name>
<protein>
    <submittedName>
        <fullName evidence="3">Ribosomal protein L11 methyltransferase</fullName>
        <ecNumber evidence="3">2.1.1.-</ecNumber>
    </submittedName>
</protein>
<dbReference type="InterPro" id="IPR029063">
    <property type="entry name" value="SAM-dependent_MTases_sf"/>
</dbReference>
<gene>
    <name evidence="3" type="primary">prmA</name>
    <name evidence="3" type="ORF">MAMC_00362</name>
</gene>
<dbReference type="EC" id="2.1.1.-" evidence="3"/>
<dbReference type="SUPFAM" id="SSF53335">
    <property type="entry name" value="S-adenosyl-L-methionine-dependent methyltransferases"/>
    <property type="match status" value="1"/>
</dbReference>
<dbReference type="GO" id="GO:0005840">
    <property type="term" value="C:ribosome"/>
    <property type="evidence" value="ECO:0007669"/>
    <property type="project" value="UniProtKB-KW"/>
</dbReference>
<keyword evidence="4" id="KW-1185">Reference proteome</keyword>
<sequence length="293" mass="32451">MSKPVPHWVWSRLVPAKMADCWLERLHFLGEGSLVLHRLAGRRSARLEAYLTHPSVGRLLLARFGGSLRRTSLPHNPSPEPNLPIRIGSKFWIVENAEAALPTGKPARAVLPFLTIPAGIAFGTGRHATTGMLLREMATLPDWRESRVLDIGTGSGILALAARRLGATRIWALDTDPSALEVARRNETANFSKATIRWVEADLTRWRARGRFHRIVANLYLLPLRQGASRLACWLAPGGVLLVSGLLRDQAPEIEARFLQEGLVLHGKKQRGKWAMLRFGSALHCHSTKAPLP</sequence>
<dbReference type="InterPro" id="IPR050078">
    <property type="entry name" value="Ribosomal_L11_MeTrfase_PrmA"/>
</dbReference>
<dbReference type="OrthoDB" id="9785995at2"/>
<accession>A0A5E6M6N2</accession>
<dbReference type="Pfam" id="PF06325">
    <property type="entry name" value="PrmA"/>
    <property type="match status" value="1"/>
</dbReference>
<dbReference type="CDD" id="cd02440">
    <property type="entry name" value="AdoMet_MTases"/>
    <property type="match status" value="1"/>
</dbReference>
<reference evidence="3" key="1">
    <citation type="submission" date="2019-09" db="EMBL/GenBank/DDBJ databases">
        <authorList>
            <person name="Cremers G."/>
        </authorList>
    </citation>
    <scope>NUCLEOTIDE SEQUENCE [LARGE SCALE GENOMIC DNA]</scope>
    <source>
        <strain evidence="3">3B</strain>
    </source>
</reference>
<dbReference type="GO" id="GO:0008276">
    <property type="term" value="F:protein methyltransferase activity"/>
    <property type="evidence" value="ECO:0007669"/>
    <property type="project" value="TreeGrafter"/>
</dbReference>
<proteinExistence type="predicted"/>
<keyword evidence="3" id="KW-0689">Ribosomal protein</keyword>
<dbReference type="Proteomes" id="UP000381693">
    <property type="component" value="Unassembled WGS sequence"/>
</dbReference>
<keyword evidence="1 3" id="KW-0489">Methyltransferase</keyword>
<evidence type="ECO:0000313" key="3">
    <source>
        <dbReference type="EMBL" id="VVM04991.1"/>
    </source>
</evidence>
<comment type="caution">
    <text evidence="3">The sequence shown here is derived from an EMBL/GenBank/DDBJ whole genome shotgun (WGS) entry which is preliminary data.</text>
</comment>
<dbReference type="Gene3D" id="3.40.50.150">
    <property type="entry name" value="Vaccinia Virus protein VP39"/>
    <property type="match status" value="1"/>
</dbReference>
<keyword evidence="3" id="KW-0687">Ribonucleoprotein</keyword>
<keyword evidence="2 3" id="KW-0808">Transferase</keyword>
<evidence type="ECO:0000256" key="1">
    <source>
        <dbReference type="ARBA" id="ARBA00022603"/>
    </source>
</evidence>
<dbReference type="RefSeq" id="WP_142524473.1">
    <property type="nucleotide sequence ID" value="NZ_CABFUZ020000079.1"/>
</dbReference>